<evidence type="ECO:0000256" key="1">
    <source>
        <dbReference type="SAM" id="MobiDB-lite"/>
    </source>
</evidence>
<name>A0A7S2CMN1_9STRA</name>
<proteinExistence type="predicted"/>
<feature type="compositionally biased region" description="Polar residues" evidence="1">
    <location>
        <begin position="84"/>
        <end position="97"/>
    </location>
</feature>
<accession>A0A7S2CMN1</accession>
<sequence length="227" mass="24532">MFFGHVNEDEVVKPPMPPPEEPDFPESVSSPTVDGQESRGEDESFDLTGSPPEESDGAETRVSTADDDILSQKECLFFLPKAGESQSDSMLSQTTGAEDTGAEEWQSGREEREIEAPVNGILTQTAGAEEWQSGEGERANEVPVTPTKSDVPSSLLSQISNGIRLQNSNEALKKALVDNGISPLKTIAAPVTTGRKLKNNKLASGNWVLKDGTDEFGQPEWERVLKS</sequence>
<dbReference type="AlphaFoldDB" id="A0A7S2CMN1"/>
<feature type="compositionally biased region" description="Basic and acidic residues" evidence="1">
    <location>
        <begin position="1"/>
        <end position="12"/>
    </location>
</feature>
<gene>
    <name evidence="2" type="ORF">DSPE1174_LOCUS15859</name>
</gene>
<feature type="region of interest" description="Disordered" evidence="1">
    <location>
        <begin position="81"/>
        <end position="153"/>
    </location>
</feature>
<evidence type="ECO:0000313" key="2">
    <source>
        <dbReference type="EMBL" id="CAD9430350.1"/>
    </source>
</evidence>
<feature type="region of interest" description="Disordered" evidence="1">
    <location>
        <begin position="1"/>
        <end position="69"/>
    </location>
</feature>
<reference evidence="2" key="1">
    <citation type="submission" date="2021-01" db="EMBL/GenBank/DDBJ databases">
        <authorList>
            <person name="Corre E."/>
            <person name="Pelletier E."/>
            <person name="Niang G."/>
            <person name="Scheremetjew M."/>
            <person name="Finn R."/>
            <person name="Kale V."/>
            <person name="Holt S."/>
            <person name="Cochrane G."/>
            <person name="Meng A."/>
            <person name="Brown T."/>
            <person name="Cohen L."/>
        </authorList>
    </citation>
    <scope>NUCLEOTIDE SEQUENCE</scope>
    <source>
        <strain evidence="2">CCMP1381</strain>
    </source>
</reference>
<feature type="compositionally biased region" description="Basic and acidic residues" evidence="1">
    <location>
        <begin position="106"/>
        <end position="115"/>
    </location>
</feature>
<organism evidence="2">
    <name type="scientific">Octactis speculum</name>
    <dbReference type="NCBI Taxonomy" id="3111310"/>
    <lineage>
        <taxon>Eukaryota</taxon>
        <taxon>Sar</taxon>
        <taxon>Stramenopiles</taxon>
        <taxon>Ochrophyta</taxon>
        <taxon>Dictyochophyceae</taxon>
        <taxon>Dictyochales</taxon>
        <taxon>Dictyochaceae</taxon>
        <taxon>Octactis</taxon>
    </lineage>
</organism>
<protein>
    <submittedName>
        <fullName evidence="2">Uncharacterized protein</fullName>
    </submittedName>
</protein>
<dbReference type="EMBL" id="HBGS01031070">
    <property type="protein sequence ID" value="CAD9430350.1"/>
    <property type="molecule type" value="Transcribed_RNA"/>
</dbReference>